<gene>
    <name evidence="2" type="ORF">B296_00054990</name>
</gene>
<keyword evidence="1" id="KW-1133">Transmembrane helix</keyword>
<organism evidence="2 3">
    <name type="scientific">Ensete ventricosum</name>
    <name type="common">Abyssinian banana</name>
    <name type="synonym">Musa ensete</name>
    <dbReference type="NCBI Taxonomy" id="4639"/>
    <lineage>
        <taxon>Eukaryota</taxon>
        <taxon>Viridiplantae</taxon>
        <taxon>Streptophyta</taxon>
        <taxon>Embryophyta</taxon>
        <taxon>Tracheophyta</taxon>
        <taxon>Spermatophyta</taxon>
        <taxon>Magnoliopsida</taxon>
        <taxon>Liliopsida</taxon>
        <taxon>Zingiberales</taxon>
        <taxon>Musaceae</taxon>
        <taxon>Ensete</taxon>
    </lineage>
</organism>
<accession>A0A426X8E8</accession>
<dbReference type="PANTHER" id="PTHR13132">
    <property type="entry name" value="ALPHA- 1,6 -FUCOSYLTRANSFERASE"/>
    <property type="match status" value="1"/>
</dbReference>
<keyword evidence="1" id="KW-0812">Transmembrane</keyword>
<reference evidence="2 3" key="1">
    <citation type="journal article" date="2014" name="Agronomy (Basel)">
        <title>A Draft Genome Sequence for Ensete ventricosum, the Drought-Tolerant Tree Against Hunger.</title>
        <authorList>
            <person name="Harrison J."/>
            <person name="Moore K.A."/>
            <person name="Paszkiewicz K."/>
            <person name="Jones T."/>
            <person name="Grant M."/>
            <person name="Ambacheew D."/>
            <person name="Muzemil S."/>
            <person name="Studholme D.J."/>
        </authorList>
    </citation>
    <scope>NUCLEOTIDE SEQUENCE [LARGE SCALE GENOMIC DNA]</scope>
</reference>
<dbReference type="PANTHER" id="PTHR13132:SF29">
    <property type="entry name" value="ALPHA-(1,6)-FUCOSYLTRANSFERASE"/>
    <property type="match status" value="1"/>
</dbReference>
<evidence type="ECO:0000256" key="1">
    <source>
        <dbReference type="SAM" id="Phobius"/>
    </source>
</evidence>
<dbReference type="GO" id="GO:0006487">
    <property type="term" value="P:protein N-linked glycosylation"/>
    <property type="evidence" value="ECO:0007669"/>
    <property type="project" value="TreeGrafter"/>
</dbReference>
<dbReference type="Proteomes" id="UP000287651">
    <property type="component" value="Unassembled WGS sequence"/>
</dbReference>
<comment type="caution">
    <text evidence="2">The sequence shown here is derived from an EMBL/GenBank/DDBJ whole genome shotgun (WGS) entry which is preliminary data.</text>
</comment>
<feature type="transmembrane region" description="Helical" evidence="1">
    <location>
        <begin position="28"/>
        <end position="50"/>
    </location>
</feature>
<evidence type="ECO:0000313" key="3">
    <source>
        <dbReference type="Proteomes" id="UP000287651"/>
    </source>
</evidence>
<evidence type="ECO:0000313" key="2">
    <source>
        <dbReference type="EMBL" id="RRT35751.1"/>
    </source>
</evidence>
<proteinExistence type="predicted"/>
<keyword evidence="1" id="KW-0472">Membrane</keyword>
<dbReference type="EMBL" id="AMZH03024579">
    <property type="protein sequence ID" value="RRT35751.1"/>
    <property type="molecule type" value="Genomic_DNA"/>
</dbReference>
<dbReference type="AlphaFoldDB" id="A0A426X8E8"/>
<protein>
    <submittedName>
        <fullName evidence="2">Uncharacterized protein</fullName>
    </submittedName>
</protein>
<dbReference type="GO" id="GO:0046921">
    <property type="term" value="F:alpha-(1-&gt;6)-fucosyltransferase activity"/>
    <property type="evidence" value="ECO:0007669"/>
    <property type="project" value="TreeGrafter"/>
</dbReference>
<sequence length="180" mass="19910">MEPTGQKGLERALSQKAMQMGNSTPCKTWVLGFFCGVCITYLFLVAVAPLRTTEVGLVYSRTAGAVSQNSSFWTSGYSITEKVVGSDEDNFPLTRLVQRDIWVHQHPKNCNDPNLRFLLADWERLPGFGIGAQLAGMSGLLAIAINEKRILVTDYYNRADHGGCQGVIFLHSDDYVLFSV</sequence>
<name>A0A426X8E8_ENSVE</name>